<evidence type="ECO:0000313" key="2">
    <source>
        <dbReference type="EMBL" id="TXL78869.1"/>
    </source>
</evidence>
<organism evidence="2 3">
    <name type="scientific">Vineibacter terrae</name>
    <dbReference type="NCBI Taxonomy" id="2586908"/>
    <lineage>
        <taxon>Bacteria</taxon>
        <taxon>Pseudomonadati</taxon>
        <taxon>Pseudomonadota</taxon>
        <taxon>Alphaproteobacteria</taxon>
        <taxon>Hyphomicrobiales</taxon>
        <taxon>Vineibacter</taxon>
    </lineage>
</organism>
<reference evidence="2 3" key="1">
    <citation type="submission" date="2019-06" db="EMBL/GenBank/DDBJ databases">
        <title>New taxonomy in bacterial strain CC-CFT640, isolated from vineyard.</title>
        <authorList>
            <person name="Lin S.-Y."/>
            <person name="Tsai C.-F."/>
            <person name="Young C.-C."/>
        </authorList>
    </citation>
    <scope>NUCLEOTIDE SEQUENCE [LARGE SCALE GENOMIC DNA]</scope>
    <source>
        <strain evidence="2 3">CC-CFT640</strain>
    </source>
</reference>
<accession>A0A5C8PRW7</accession>
<dbReference type="OrthoDB" id="9808437at2"/>
<dbReference type="PANTHER" id="PTHR35525">
    <property type="entry name" value="BLL6575 PROTEIN"/>
    <property type="match status" value="1"/>
</dbReference>
<dbReference type="RefSeq" id="WP_147846342.1">
    <property type="nucleotide sequence ID" value="NZ_VDUZ01000006.1"/>
</dbReference>
<dbReference type="InterPro" id="IPR021005">
    <property type="entry name" value="Znf_CGNR"/>
</dbReference>
<dbReference type="AlphaFoldDB" id="A0A5C8PRW7"/>
<dbReference type="Gene3D" id="1.10.3300.10">
    <property type="entry name" value="Jann2411-like domain"/>
    <property type="match status" value="1"/>
</dbReference>
<dbReference type="InterPro" id="IPR023286">
    <property type="entry name" value="ABATE_dom_sf"/>
</dbReference>
<keyword evidence="3" id="KW-1185">Reference proteome</keyword>
<dbReference type="InterPro" id="IPR010852">
    <property type="entry name" value="ABATE"/>
</dbReference>
<feature type="domain" description="Zinc finger CGNR" evidence="1">
    <location>
        <begin position="161"/>
        <end position="203"/>
    </location>
</feature>
<dbReference type="SUPFAM" id="SSF160904">
    <property type="entry name" value="Jann2411-like"/>
    <property type="match status" value="1"/>
</dbReference>
<dbReference type="Pfam" id="PF11706">
    <property type="entry name" value="zf-CGNR"/>
    <property type="match status" value="1"/>
</dbReference>
<protein>
    <recommendedName>
        <fullName evidence="1">Zinc finger CGNR domain-containing protein</fullName>
    </recommendedName>
</protein>
<sequence length="207" mass="23252">MVASALDRPTLLPARADLCLDYANTRYWRGTEPATEELRTFDDVLAWHGSKQIVAADATAALAAWWRERPRQADGAFAEALALREALYRIFSATSQAAQPSEADLDTLNRALARTPSRAHLRHTDTGYAWQVPRLRPAVTDLLAPVLWSAADLLTNTRLARVRRCANDKCLFLFVDDSRNGTRRWCSMSMCGNRAKAHRHYAKTRQG</sequence>
<dbReference type="PANTHER" id="PTHR35525:SF3">
    <property type="entry name" value="BLL6575 PROTEIN"/>
    <property type="match status" value="1"/>
</dbReference>
<gene>
    <name evidence="2" type="ORF">FHP25_07715</name>
</gene>
<dbReference type="Pfam" id="PF07336">
    <property type="entry name" value="ABATE"/>
    <property type="match status" value="1"/>
</dbReference>
<dbReference type="EMBL" id="VDUZ01000006">
    <property type="protein sequence ID" value="TXL78869.1"/>
    <property type="molecule type" value="Genomic_DNA"/>
</dbReference>
<evidence type="ECO:0000313" key="3">
    <source>
        <dbReference type="Proteomes" id="UP000321638"/>
    </source>
</evidence>
<evidence type="ECO:0000259" key="1">
    <source>
        <dbReference type="Pfam" id="PF11706"/>
    </source>
</evidence>
<dbReference type="Proteomes" id="UP000321638">
    <property type="component" value="Unassembled WGS sequence"/>
</dbReference>
<proteinExistence type="predicted"/>
<name>A0A5C8PRW7_9HYPH</name>
<comment type="caution">
    <text evidence="2">The sequence shown here is derived from an EMBL/GenBank/DDBJ whole genome shotgun (WGS) entry which is preliminary data.</text>
</comment>